<evidence type="ECO:0000313" key="2">
    <source>
        <dbReference type="Proteomes" id="UP001367676"/>
    </source>
</evidence>
<sequence>MDYQCIIVYTVITILPPRYEIEDVSSRNGCFGCIKKAIKRLVGTNLERAPPIGDEKQICQSYHFGINCAFNPVDGIVE</sequence>
<organism evidence="1 2">
    <name type="scientific">Parthenolecanium corni</name>
    <dbReference type="NCBI Taxonomy" id="536013"/>
    <lineage>
        <taxon>Eukaryota</taxon>
        <taxon>Metazoa</taxon>
        <taxon>Ecdysozoa</taxon>
        <taxon>Arthropoda</taxon>
        <taxon>Hexapoda</taxon>
        <taxon>Insecta</taxon>
        <taxon>Pterygota</taxon>
        <taxon>Neoptera</taxon>
        <taxon>Paraneoptera</taxon>
        <taxon>Hemiptera</taxon>
        <taxon>Sternorrhyncha</taxon>
        <taxon>Coccoidea</taxon>
        <taxon>Coccidae</taxon>
        <taxon>Parthenolecanium</taxon>
    </lineage>
</organism>
<protein>
    <submittedName>
        <fullName evidence="1">Uncharacterized protein</fullName>
    </submittedName>
</protein>
<proteinExistence type="predicted"/>
<dbReference type="AlphaFoldDB" id="A0AAN9T916"/>
<reference evidence="1 2" key="1">
    <citation type="submission" date="2024-03" db="EMBL/GenBank/DDBJ databases">
        <title>Adaptation during the transition from Ophiocordyceps entomopathogen to insect associate is accompanied by gene loss and intensified selection.</title>
        <authorList>
            <person name="Ward C.M."/>
            <person name="Onetto C.A."/>
            <person name="Borneman A.R."/>
        </authorList>
    </citation>
    <scope>NUCLEOTIDE SEQUENCE [LARGE SCALE GENOMIC DNA]</scope>
    <source>
        <strain evidence="1">AWRI1</strain>
        <tissue evidence="1">Single Adult Female</tissue>
    </source>
</reference>
<dbReference type="EMBL" id="JBBCAQ010000036">
    <property type="protein sequence ID" value="KAK7575890.1"/>
    <property type="molecule type" value="Genomic_DNA"/>
</dbReference>
<accession>A0AAN9T916</accession>
<keyword evidence="2" id="KW-1185">Reference proteome</keyword>
<dbReference type="Proteomes" id="UP001367676">
    <property type="component" value="Unassembled WGS sequence"/>
</dbReference>
<gene>
    <name evidence="1" type="ORF">V9T40_012176</name>
</gene>
<evidence type="ECO:0000313" key="1">
    <source>
        <dbReference type="EMBL" id="KAK7575890.1"/>
    </source>
</evidence>
<comment type="caution">
    <text evidence="1">The sequence shown here is derived from an EMBL/GenBank/DDBJ whole genome shotgun (WGS) entry which is preliminary data.</text>
</comment>
<name>A0AAN9T916_9HEMI</name>